<reference evidence="2 3" key="1">
    <citation type="submission" date="2023-07" db="EMBL/GenBank/DDBJ databases">
        <title>Genomic Encyclopedia of Type Strains, Phase IV (KMG-IV): sequencing the most valuable type-strain genomes for metagenomic binning, comparative biology and taxonomic classification.</title>
        <authorList>
            <person name="Goeker M."/>
        </authorList>
    </citation>
    <scope>NUCLEOTIDE SEQUENCE [LARGE SCALE GENOMIC DNA]</scope>
    <source>
        <strain evidence="2 3">DSM 17723</strain>
    </source>
</reference>
<feature type="transmembrane region" description="Helical" evidence="1">
    <location>
        <begin position="31"/>
        <end position="50"/>
    </location>
</feature>
<comment type="caution">
    <text evidence="2">The sequence shown here is derived from an EMBL/GenBank/DDBJ whole genome shotgun (WGS) entry which is preliminary data.</text>
</comment>
<keyword evidence="1" id="KW-0472">Membrane</keyword>
<evidence type="ECO:0000256" key="1">
    <source>
        <dbReference type="SAM" id="Phobius"/>
    </source>
</evidence>
<organism evidence="2 3">
    <name type="scientific">Metabacillus niabensis</name>
    <dbReference type="NCBI Taxonomy" id="324854"/>
    <lineage>
        <taxon>Bacteria</taxon>
        <taxon>Bacillati</taxon>
        <taxon>Bacillota</taxon>
        <taxon>Bacilli</taxon>
        <taxon>Bacillales</taxon>
        <taxon>Bacillaceae</taxon>
        <taxon>Metabacillus</taxon>
    </lineage>
</organism>
<sequence>MLKYIIIFLTFAFIFAWEVPRLVRNKEKKELVIFSFLTLIGFGLSILAVFRGFM</sequence>
<keyword evidence="3" id="KW-1185">Reference proteome</keyword>
<name>A0ABT9Z5I1_9BACI</name>
<accession>A0ABT9Z5I1</accession>
<proteinExistence type="predicted"/>
<evidence type="ECO:0000313" key="2">
    <source>
        <dbReference type="EMBL" id="MDQ0227515.1"/>
    </source>
</evidence>
<gene>
    <name evidence="2" type="ORF">J2S02_003860</name>
</gene>
<dbReference type="Proteomes" id="UP001232245">
    <property type="component" value="Unassembled WGS sequence"/>
</dbReference>
<keyword evidence="1" id="KW-0812">Transmembrane</keyword>
<dbReference type="EMBL" id="JAUSTZ010000009">
    <property type="protein sequence ID" value="MDQ0227515.1"/>
    <property type="molecule type" value="Genomic_DNA"/>
</dbReference>
<evidence type="ECO:0000313" key="3">
    <source>
        <dbReference type="Proteomes" id="UP001232245"/>
    </source>
</evidence>
<protein>
    <submittedName>
        <fullName evidence="2">Uncharacterized protein</fullName>
    </submittedName>
</protein>
<keyword evidence="1" id="KW-1133">Transmembrane helix</keyword>
<dbReference type="RefSeq" id="WP_170944369.1">
    <property type="nucleotide sequence ID" value="NZ_CADEPK010000332.1"/>
</dbReference>